<keyword evidence="3" id="KW-0378">Hydrolase</keyword>
<evidence type="ECO:0000256" key="1">
    <source>
        <dbReference type="ARBA" id="ARBA00007074"/>
    </source>
</evidence>
<evidence type="ECO:0000313" key="6">
    <source>
        <dbReference type="EMBL" id="MBZ2196860.1"/>
    </source>
</evidence>
<evidence type="ECO:0000256" key="4">
    <source>
        <dbReference type="ARBA" id="ARBA00022807"/>
    </source>
</evidence>
<dbReference type="PANTHER" id="PTHR47359:SF3">
    <property type="entry name" value="NLP_P60 DOMAIN-CONTAINING PROTEIN-RELATED"/>
    <property type="match status" value="1"/>
</dbReference>
<dbReference type="InterPro" id="IPR038765">
    <property type="entry name" value="Papain-like_cys_pep_sf"/>
</dbReference>
<name>A0ABS7S954_9MICO</name>
<dbReference type="InterPro" id="IPR000064">
    <property type="entry name" value="NLP_P60_dom"/>
</dbReference>
<feature type="domain" description="NlpC/P60" evidence="5">
    <location>
        <begin position="101"/>
        <end position="228"/>
    </location>
</feature>
<dbReference type="Gene3D" id="3.90.1720.10">
    <property type="entry name" value="endopeptidase domain like (from Nostoc punctiforme)"/>
    <property type="match status" value="1"/>
</dbReference>
<dbReference type="InterPro" id="IPR051794">
    <property type="entry name" value="PG_Endopeptidase_C40"/>
</dbReference>
<dbReference type="RefSeq" id="WP_223406126.1">
    <property type="nucleotide sequence ID" value="NZ_JAGSHT010000012.1"/>
</dbReference>
<evidence type="ECO:0000313" key="7">
    <source>
        <dbReference type="Proteomes" id="UP000826651"/>
    </source>
</evidence>
<evidence type="ECO:0000259" key="5">
    <source>
        <dbReference type="PROSITE" id="PS51935"/>
    </source>
</evidence>
<dbReference type="PANTHER" id="PTHR47359">
    <property type="entry name" value="PEPTIDOGLYCAN DL-ENDOPEPTIDASE CWLO"/>
    <property type="match status" value="1"/>
</dbReference>
<keyword evidence="7" id="KW-1185">Reference proteome</keyword>
<sequence>MTIAMISARIGQIEQTMAQLTATIQAPATSTSATAAPPATARATDATSAGGLAGATADADRPLFAAALATAQAGGTGSTAAVPTVPAARASASGTAVAAGSATGADLVTAARKYLGTPYVWGGESLAEGGLDCSGLVQLAMKDLGVDVPRTARAQMTIGTEVASLAEARPGDLIITRGGGHVMIYLGDNQVLHAPRPGQDVQIRDMFETDADITSIRRVLPTGGQDLATAAARDVVTAGSR</sequence>
<dbReference type="Pfam" id="PF00877">
    <property type="entry name" value="NLPC_P60"/>
    <property type="match status" value="1"/>
</dbReference>
<dbReference type="Proteomes" id="UP000826651">
    <property type="component" value="Unassembled WGS sequence"/>
</dbReference>
<evidence type="ECO:0000256" key="2">
    <source>
        <dbReference type="ARBA" id="ARBA00022670"/>
    </source>
</evidence>
<dbReference type="PROSITE" id="PS51935">
    <property type="entry name" value="NLPC_P60"/>
    <property type="match status" value="1"/>
</dbReference>
<keyword evidence="2" id="KW-0645">Protease</keyword>
<keyword evidence="4" id="KW-0788">Thiol protease</keyword>
<comment type="caution">
    <text evidence="6">The sequence shown here is derived from an EMBL/GenBank/DDBJ whole genome shotgun (WGS) entry which is preliminary data.</text>
</comment>
<protein>
    <submittedName>
        <fullName evidence="6">C40 family peptidase</fullName>
    </submittedName>
</protein>
<gene>
    <name evidence="6" type="ORF">KCQ71_11890</name>
</gene>
<reference evidence="6 7" key="1">
    <citation type="submission" date="2021-04" db="EMBL/GenBank/DDBJ databases">
        <title>Ruania sp. nov., isolated from sandy soil of mangrove forest.</title>
        <authorList>
            <person name="Ge X."/>
            <person name="Huang R."/>
            <person name="Liu W."/>
        </authorList>
    </citation>
    <scope>NUCLEOTIDE SEQUENCE [LARGE SCALE GENOMIC DNA]</scope>
    <source>
        <strain evidence="6 7">N2-46</strain>
    </source>
</reference>
<comment type="similarity">
    <text evidence="1">Belongs to the peptidase C40 family.</text>
</comment>
<proteinExistence type="inferred from homology"/>
<dbReference type="EMBL" id="JAGSHT010000012">
    <property type="protein sequence ID" value="MBZ2196860.1"/>
    <property type="molecule type" value="Genomic_DNA"/>
</dbReference>
<dbReference type="SUPFAM" id="SSF54001">
    <property type="entry name" value="Cysteine proteinases"/>
    <property type="match status" value="1"/>
</dbReference>
<evidence type="ECO:0000256" key="3">
    <source>
        <dbReference type="ARBA" id="ARBA00022801"/>
    </source>
</evidence>
<organism evidence="6 7">
    <name type="scientific">Occultella gossypii</name>
    <dbReference type="NCBI Taxonomy" id="2800820"/>
    <lineage>
        <taxon>Bacteria</taxon>
        <taxon>Bacillati</taxon>
        <taxon>Actinomycetota</taxon>
        <taxon>Actinomycetes</taxon>
        <taxon>Micrococcales</taxon>
        <taxon>Ruaniaceae</taxon>
        <taxon>Occultella</taxon>
    </lineage>
</organism>
<accession>A0ABS7S954</accession>